<feature type="domain" description="Retroviral polymerase SH3-like" evidence="9">
    <location>
        <begin position="1791"/>
        <end position="1831"/>
    </location>
</feature>
<dbReference type="Pfam" id="PF22936">
    <property type="entry name" value="Pol_BBD"/>
    <property type="match status" value="1"/>
</dbReference>
<reference evidence="10" key="1">
    <citation type="journal article" date="2022" name="Int. J. Mol. Sci.">
        <title>Draft Genome of Tanacetum Coccineum: Genomic Comparison of Closely Related Tanacetum-Family Plants.</title>
        <authorList>
            <person name="Yamashiro T."/>
            <person name="Shiraishi A."/>
            <person name="Nakayama K."/>
            <person name="Satake H."/>
        </authorList>
    </citation>
    <scope>NUCLEOTIDE SEQUENCE</scope>
</reference>
<keyword evidence="4" id="KW-0378">Hydrolase</keyword>
<feature type="region of interest" description="Disordered" evidence="5">
    <location>
        <begin position="460"/>
        <end position="514"/>
    </location>
</feature>
<dbReference type="InterPro" id="IPR036397">
    <property type="entry name" value="RNaseH_sf"/>
</dbReference>
<feature type="region of interest" description="Disordered" evidence="5">
    <location>
        <begin position="1434"/>
        <end position="1472"/>
    </location>
</feature>
<feature type="compositionally biased region" description="Basic and acidic residues" evidence="5">
    <location>
        <begin position="498"/>
        <end position="509"/>
    </location>
</feature>
<dbReference type="Gene3D" id="3.30.420.10">
    <property type="entry name" value="Ribonuclease H-like superfamily/Ribonuclease H"/>
    <property type="match status" value="1"/>
</dbReference>
<feature type="domain" description="Reverse transcriptase Ty1/copia-type" evidence="6">
    <location>
        <begin position="1930"/>
        <end position="2089"/>
    </location>
</feature>
<protein>
    <submittedName>
        <fullName evidence="10">Ribonuclease H-like domain-containing protein</fullName>
    </submittedName>
</protein>
<dbReference type="Pfam" id="PF13976">
    <property type="entry name" value="gag_pre-integrs"/>
    <property type="match status" value="1"/>
</dbReference>
<sequence length="2171" mass="246313">MDKCKIGLGYNVVPPPYTRNFMPPKSDLVYPSLDDFVDVNESVSEPIVEKPTVETNEPKTARKENRAPIIKEWVSDSDEENVPKVNTVKGTKVNTARPKVVLSAVNGNKGNAVKASACWGNPQQDLKDKGVIDSGCSRHMTGNRSYLTDYKEIDGGFVAFGGNSKGGKITRKDFKLTDESHVLLKVPRKDNMYSVDLKNVVPQGGLTCLFAKATPDESNLWHRRLGHVNFKTMNKLVRGSLVRGLPLKLFEINQTCVACQKGKQHRASSERKNRTLIEAARTMLADSKLPTTFWAEAVNTACYVQNRVLVIKPHNKTPYELFLGRKPALSFMRPFGCPVTILNTIDHLGKFDGKADEGFFVGYSTNSKAFRVFNSRTRIVEENLHVQFSENTPNIAGSGPNWLFDIDALTKSMNYKPVVAGNQSNGNAGTKACNDAGKARMETVPGKDYILLPMWPADPLFSQDSKSSPDAGFKPSGEEEKKDAKDPGNEDSEVPSTEEPRVNQEKDDNVSSTNIVNTARVNSINTINTVSPTVNAAGIKVNAVDPKSSIELPNDPNIPELEDIIYSDDDEDVGVEANMNNLDAFMPVSPILTTRIHKDHPVKKIIKDLHSAPQTRRMTKNLEEHEEPKKVIHALKDPSWIEAMQDELLYIQEEGIDYDEVFAPIARIEAIRLFLAYASFKDFVVYQMDVKSAFLYVEKALYGLHQAPIAWYETLSTYLLDTGFQRGKIDKTLFIRRVKCDILLVQVYVDDIIFGSTKKSLCTEFEKMMHTKFQMSSMGELTFFLGLQVKQKEDGNFITSTPMETQKPLLKDIDGEDVDGHLYRSMIRSLMYLTSLRPDIMFAVCAYARFQVNPKSSHLHAVKRIFRYLKDKNVYEERGDNMEMAATTATSLDVEQGSVNTLGSGGDSMKLSELMEIYTKLSERVLALENIKTAQDLEITNLKKRVKKLEKKKKSRTPQLKMRLFKVMIESSAEKKDVETQGSAPVATAGVSVSTDEPSTPPTTTTFIEDEDRIIAQTLMKMRKYDADMAKRLQAKLDEKVRLEREREEEARNARLTEEWDTIKARIDVDAQLAERLQAEEREQMSVEEQGKLLMEFLQQKRNALLQKELKSKGTNHLLKENKERNYVNDFVPMDTESSGKKVESSGKKAKSSTKKAVSKKRAGENLDEESVKRQKVKDDVEKAELKACLEIVPGDDSVVNIESLATKYPIVDWKTHILAEDKMYYQIIRADGSTKYYKIFSAMLDDFDRQDVLDLYRLVKERFETTCLEGYDILLSGDLITLFEPSKEDEIWKAQHDYTLISWRLYDSCGVHLLLMDTGITIHMLVEKKYPLTQEMLSRMLSRRLEVDHECEMAFELLRFTRSHLKKIKRLFSAVEVTIVGYEVTVVNMEVTTVGYVSTAGEDIESRWRRQNPDAVASPNLLRVSLRQLRSDTVALSHTPSSKKKRKKKGQIVTKPKPKSQGPDTSGVLPKETKDRITQLNDEGTNQLITDQLGIGSKDQADKTQSTRFKELVPDQNHGKTSLEDKHIEFVASYVDLRANVENFNNESFTVRAQIDQAITKTLEFVETQQHNQENIRTSILERLTRVHELFGEHLEENARDLGSIRDETGKNASFQAGDFHPDAFTKREENENSSCLKRDHFVNTITIVRKEDEPEETRISESSAINSDDRNLVVEDEKTIDNELKVYKIIVEEGESSDVGNDNKTSDFEDEAYKDETKLGKEGDWMEYEQPLNLVDIGLRVDLEPDEWIKDSGCSKHMTGNRKLFSIYEAYNKGNVIFGSNLCGNNIGKGIYLGYSQNSKANIILNKHTRKVKESLNVTFDETPPPSNTSPLVDDGLDEEEAIKVTEMKILENDIVDETLEIDEIVNIKESRNHPLENIVAMQEELNQFIANDVWELVPQPRNMTIIGTKWVFSNKLDENGIVSRNKASAFLNDFINEEVYVAQPPGFIDFEKPDHVYKLKKALYGLKQAPKAWYDRLKAFLIKHEYKMGMVDNTLFTKKRSSNLIIVQIYVDDIIFGSTCQDMCDEFAKIMHDEFEMSMMGELNFFLGLQIKQMEDGIFFNQSKYIKEMLKKFGLEESKPMKTPMSSDTKLTKDEECESVDSTKYRGMIGSWIVKKAQEEGIFTLKLLTKEEQPVTITDCHVGNPCALQSNPTALNDDPMIGGNERTR</sequence>
<evidence type="ECO:0000256" key="2">
    <source>
        <dbReference type="ARBA" id="ARBA00022723"/>
    </source>
</evidence>
<evidence type="ECO:0000256" key="3">
    <source>
        <dbReference type="ARBA" id="ARBA00022750"/>
    </source>
</evidence>
<feature type="region of interest" description="Disordered" evidence="5">
    <location>
        <begin position="1132"/>
        <end position="1172"/>
    </location>
</feature>
<dbReference type="PANTHER" id="PTHR42648:SF32">
    <property type="entry name" value="RIBONUCLEASE H-LIKE DOMAIN, GAG-PRE-INTEGRASE DOMAIN PROTEIN-RELATED"/>
    <property type="match status" value="1"/>
</dbReference>
<evidence type="ECO:0000259" key="7">
    <source>
        <dbReference type="Pfam" id="PF13976"/>
    </source>
</evidence>
<dbReference type="InterPro" id="IPR043502">
    <property type="entry name" value="DNA/RNA_pol_sf"/>
</dbReference>
<organism evidence="10 11">
    <name type="scientific">Tanacetum coccineum</name>
    <dbReference type="NCBI Taxonomy" id="301880"/>
    <lineage>
        <taxon>Eukaryota</taxon>
        <taxon>Viridiplantae</taxon>
        <taxon>Streptophyta</taxon>
        <taxon>Embryophyta</taxon>
        <taxon>Tracheophyta</taxon>
        <taxon>Spermatophyta</taxon>
        <taxon>Magnoliopsida</taxon>
        <taxon>eudicotyledons</taxon>
        <taxon>Gunneridae</taxon>
        <taxon>Pentapetalae</taxon>
        <taxon>asterids</taxon>
        <taxon>campanulids</taxon>
        <taxon>Asterales</taxon>
        <taxon>Asteraceae</taxon>
        <taxon>Asteroideae</taxon>
        <taxon>Anthemideae</taxon>
        <taxon>Anthemidinae</taxon>
        <taxon>Tanacetum</taxon>
    </lineage>
</organism>
<dbReference type="EMBL" id="BQNB010014599">
    <property type="protein sequence ID" value="GJT30125.1"/>
    <property type="molecule type" value="Genomic_DNA"/>
</dbReference>
<feature type="compositionally biased region" description="Low complexity" evidence="5">
    <location>
        <begin position="992"/>
        <end position="1005"/>
    </location>
</feature>
<keyword evidence="2" id="KW-0479">Metal-binding</keyword>
<keyword evidence="3" id="KW-0064">Aspartyl protease</keyword>
<evidence type="ECO:0000256" key="5">
    <source>
        <dbReference type="SAM" id="MobiDB-lite"/>
    </source>
</evidence>
<name>A0ABQ5CSW2_9ASTR</name>
<feature type="domain" description="Reverse transcriptase Ty1/copia-type" evidence="6">
    <location>
        <begin position="697"/>
        <end position="796"/>
    </location>
</feature>
<feature type="compositionally biased region" description="Basic residues" evidence="5">
    <location>
        <begin position="1442"/>
        <end position="1451"/>
    </location>
</feature>
<dbReference type="Pfam" id="PF07727">
    <property type="entry name" value="RVT_2"/>
    <property type="match status" value="3"/>
</dbReference>
<evidence type="ECO:0000313" key="11">
    <source>
        <dbReference type="Proteomes" id="UP001151760"/>
    </source>
</evidence>
<dbReference type="InterPro" id="IPR039537">
    <property type="entry name" value="Retrotran_Ty1/copia-like"/>
</dbReference>
<keyword evidence="11" id="KW-1185">Reference proteome</keyword>
<evidence type="ECO:0000259" key="6">
    <source>
        <dbReference type="Pfam" id="PF07727"/>
    </source>
</evidence>
<dbReference type="SUPFAM" id="SSF53098">
    <property type="entry name" value="Ribonuclease H-like"/>
    <property type="match status" value="1"/>
</dbReference>
<evidence type="ECO:0000313" key="10">
    <source>
        <dbReference type="EMBL" id="GJT30125.1"/>
    </source>
</evidence>
<dbReference type="InterPro" id="IPR054722">
    <property type="entry name" value="PolX-like_BBD"/>
</dbReference>
<feature type="compositionally biased region" description="Basic residues" evidence="5">
    <location>
        <begin position="1148"/>
        <end position="1161"/>
    </location>
</feature>
<comment type="caution">
    <text evidence="10">The sequence shown here is derived from an EMBL/GenBank/DDBJ whole genome shotgun (WGS) entry which is preliminary data.</text>
</comment>
<feature type="domain" description="Retroviral polymerase SH3-like" evidence="9">
    <location>
        <begin position="337"/>
        <end position="392"/>
    </location>
</feature>
<dbReference type="SUPFAM" id="SSF56672">
    <property type="entry name" value="DNA/RNA polymerases"/>
    <property type="match status" value="2"/>
</dbReference>
<dbReference type="Pfam" id="PF25597">
    <property type="entry name" value="SH3_retrovirus"/>
    <property type="match status" value="2"/>
</dbReference>
<dbReference type="InterPro" id="IPR013103">
    <property type="entry name" value="RVT_2"/>
</dbReference>
<dbReference type="InterPro" id="IPR012337">
    <property type="entry name" value="RNaseH-like_sf"/>
</dbReference>
<keyword evidence="1" id="KW-0645">Protease</keyword>
<gene>
    <name evidence="10" type="ORF">Tco_0910400</name>
</gene>
<feature type="region of interest" description="Disordered" evidence="5">
    <location>
        <begin position="974"/>
        <end position="1005"/>
    </location>
</feature>
<dbReference type="PANTHER" id="PTHR42648">
    <property type="entry name" value="TRANSPOSASE, PUTATIVE-RELATED"/>
    <property type="match status" value="1"/>
</dbReference>
<proteinExistence type="predicted"/>
<feature type="compositionally biased region" description="Basic and acidic residues" evidence="5">
    <location>
        <begin position="1162"/>
        <end position="1172"/>
    </location>
</feature>
<feature type="domain" description="Reverse transcriptase Ty1/copia-type" evidence="6">
    <location>
        <begin position="650"/>
        <end position="696"/>
    </location>
</feature>
<dbReference type="InterPro" id="IPR025724">
    <property type="entry name" value="GAG-pre-integrase_dom"/>
</dbReference>
<dbReference type="Proteomes" id="UP001151760">
    <property type="component" value="Unassembled WGS sequence"/>
</dbReference>
<feature type="domain" description="Retrovirus-related Pol polyprotein from transposon TNT 1-94-like beta-barrel" evidence="8">
    <location>
        <begin position="131"/>
        <end position="165"/>
    </location>
</feature>
<feature type="compositionally biased region" description="Basic and acidic residues" evidence="5">
    <location>
        <begin position="476"/>
        <end position="488"/>
    </location>
</feature>
<feature type="domain" description="GAG-pre-integrase" evidence="7">
    <location>
        <begin position="191"/>
        <end position="264"/>
    </location>
</feature>
<evidence type="ECO:0000259" key="8">
    <source>
        <dbReference type="Pfam" id="PF22936"/>
    </source>
</evidence>
<feature type="compositionally biased region" description="Basic and acidic residues" evidence="5">
    <location>
        <begin position="1138"/>
        <end position="1147"/>
    </location>
</feature>
<accession>A0ABQ5CSW2</accession>
<evidence type="ECO:0000256" key="4">
    <source>
        <dbReference type="ARBA" id="ARBA00022801"/>
    </source>
</evidence>
<dbReference type="InterPro" id="IPR057670">
    <property type="entry name" value="SH3_retrovirus"/>
</dbReference>
<evidence type="ECO:0000259" key="9">
    <source>
        <dbReference type="Pfam" id="PF25597"/>
    </source>
</evidence>
<evidence type="ECO:0000256" key="1">
    <source>
        <dbReference type="ARBA" id="ARBA00022670"/>
    </source>
</evidence>
<reference evidence="10" key="2">
    <citation type="submission" date="2022-01" db="EMBL/GenBank/DDBJ databases">
        <authorList>
            <person name="Yamashiro T."/>
            <person name="Shiraishi A."/>
            <person name="Satake H."/>
            <person name="Nakayama K."/>
        </authorList>
    </citation>
    <scope>NUCLEOTIDE SEQUENCE</scope>
</reference>